<dbReference type="AlphaFoldDB" id="A0A3N4ICT5"/>
<feature type="region of interest" description="Disordered" evidence="1">
    <location>
        <begin position="1"/>
        <end position="22"/>
    </location>
</feature>
<reference evidence="2 3" key="1">
    <citation type="journal article" date="2018" name="Nat. Ecol. Evol.">
        <title>Pezizomycetes genomes reveal the molecular basis of ectomycorrhizal truffle lifestyle.</title>
        <authorList>
            <person name="Murat C."/>
            <person name="Payen T."/>
            <person name="Noel B."/>
            <person name="Kuo A."/>
            <person name="Morin E."/>
            <person name="Chen J."/>
            <person name="Kohler A."/>
            <person name="Krizsan K."/>
            <person name="Balestrini R."/>
            <person name="Da Silva C."/>
            <person name="Montanini B."/>
            <person name="Hainaut M."/>
            <person name="Levati E."/>
            <person name="Barry K.W."/>
            <person name="Belfiori B."/>
            <person name="Cichocki N."/>
            <person name="Clum A."/>
            <person name="Dockter R.B."/>
            <person name="Fauchery L."/>
            <person name="Guy J."/>
            <person name="Iotti M."/>
            <person name="Le Tacon F."/>
            <person name="Lindquist E.A."/>
            <person name="Lipzen A."/>
            <person name="Malagnac F."/>
            <person name="Mello A."/>
            <person name="Molinier V."/>
            <person name="Miyauchi S."/>
            <person name="Poulain J."/>
            <person name="Riccioni C."/>
            <person name="Rubini A."/>
            <person name="Sitrit Y."/>
            <person name="Splivallo R."/>
            <person name="Traeger S."/>
            <person name="Wang M."/>
            <person name="Zifcakova L."/>
            <person name="Wipf D."/>
            <person name="Zambonelli A."/>
            <person name="Paolocci F."/>
            <person name="Nowrousian M."/>
            <person name="Ottonello S."/>
            <person name="Baldrian P."/>
            <person name="Spatafora J.W."/>
            <person name="Henrissat B."/>
            <person name="Nagy L.G."/>
            <person name="Aury J.M."/>
            <person name="Wincker P."/>
            <person name="Grigoriev I.V."/>
            <person name="Bonfante P."/>
            <person name="Martin F.M."/>
        </authorList>
    </citation>
    <scope>NUCLEOTIDE SEQUENCE [LARGE SCALE GENOMIC DNA]</scope>
    <source>
        <strain evidence="2 3">RN42</strain>
    </source>
</reference>
<dbReference type="Proteomes" id="UP000275078">
    <property type="component" value="Unassembled WGS sequence"/>
</dbReference>
<protein>
    <submittedName>
        <fullName evidence="2">Uncharacterized protein</fullName>
    </submittedName>
</protein>
<keyword evidence="3" id="KW-1185">Reference proteome</keyword>
<evidence type="ECO:0000256" key="1">
    <source>
        <dbReference type="SAM" id="MobiDB-lite"/>
    </source>
</evidence>
<name>A0A3N4ICT5_ASCIM</name>
<proteinExistence type="predicted"/>
<sequence>MSISTYPNPNINSTLAQSTKDRHVVEIRPTKRDDGGSEAGQFEASTTDFQQAKLVLTGYSDIAESSSMLKPSPTPTGAVHASRAISEIPDDHMQRDTSGTGLKDRKKVGICQCTFDFLSSSGRRRRQQPYKYQEERRAQDLRYFNSRRFRKNRTTWTYSTWTSDRCLTLGSCPLPSCNPVPGLGPQGKNRETENVYNNVETPISVLVVEEWLDIACRTR</sequence>
<accession>A0A3N4ICT5</accession>
<gene>
    <name evidence="2" type="ORF">BJ508DRAFT_305627</name>
</gene>
<organism evidence="2 3">
    <name type="scientific">Ascobolus immersus RN42</name>
    <dbReference type="NCBI Taxonomy" id="1160509"/>
    <lineage>
        <taxon>Eukaryota</taxon>
        <taxon>Fungi</taxon>
        <taxon>Dikarya</taxon>
        <taxon>Ascomycota</taxon>
        <taxon>Pezizomycotina</taxon>
        <taxon>Pezizomycetes</taxon>
        <taxon>Pezizales</taxon>
        <taxon>Ascobolaceae</taxon>
        <taxon>Ascobolus</taxon>
    </lineage>
</organism>
<evidence type="ECO:0000313" key="2">
    <source>
        <dbReference type="EMBL" id="RPA82488.1"/>
    </source>
</evidence>
<feature type="compositionally biased region" description="Polar residues" evidence="1">
    <location>
        <begin position="1"/>
        <end position="18"/>
    </location>
</feature>
<evidence type="ECO:0000313" key="3">
    <source>
        <dbReference type="Proteomes" id="UP000275078"/>
    </source>
</evidence>
<dbReference type="EMBL" id="ML119671">
    <property type="protein sequence ID" value="RPA82488.1"/>
    <property type="molecule type" value="Genomic_DNA"/>
</dbReference>